<name>A0ABQ5KZB5_9EUKA</name>
<dbReference type="EMBL" id="BQXS01004510">
    <property type="protein sequence ID" value="GKT37381.1"/>
    <property type="molecule type" value="Genomic_DNA"/>
</dbReference>
<gene>
    <name evidence="1" type="ORF">ADUPG1_003319</name>
</gene>
<accession>A0ABQ5KZB5</accession>
<sequence>MGYVHPTADVSPEASIGDNTYIWQNVQI</sequence>
<feature type="non-terminal residue" evidence="1">
    <location>
        <position position="28"/>
    </location>
</feature>
<evidence type="ECO:0000313" key="1">
    <source>
        <dbReference type="EMBL" id="GKT37381.1"/>
    </source>
</evidence>
<dbReference type="InterPro" id="IPR011004">
    <property type="entry name" value="Trimer_LpxA-like_sf"/>
</dbReference>
<reference evidence="1" key="1">
    <citation type="submission" date="2022-03" db="EMBL/GenBank/DDBJ databases">
        <title>Draft genome sequence of Aduncisulcus paluster, a free-living microaerophilic Fornicata.</title>
        <authorList>
            <person name="Yuyama I."/>
            <person name="Kume K."/>
            <person name="Tamura T."/>
            <person name="Inagaki Y."/>
            <person name="Hashimoto T."/>
        </authorList>
    </citation>
    <scope>NUCLEOTIDE SEQUENCE</scope>
    <source>
        <strain evidence="1">NY0171</strain>
    </source>
</reference>
<dbReference type="SUPFAM" id="SSF51161">
    <property type="entry name" value="Trimeric LpxA-like enzymes"/>
    <property type="match status" value="1"/>
</dbReference>
<keyword evidence="2" id="KW-1185">Reference proteome</keyword>
<comment type="caution">
    <text evidence="1">The sequence shown here is derived from an EMBL/GenBank/DDBJ whole genome shotgun (WGS) entry which is preliminary data.</text>
</comment>
<evidence type="ECO:0000313" key="2">
    <source>
        <dbReference type="Proteomes" id="UP001057375"/>
    </source>
</evidence>
<protein>
    <submittedName>
        <fullName evidence="1">Uncharacterized protein</fullName>
    </submittedName>
</protein>
<dbReference type="Proteomes" id="UP001057375">
    <property type="component" value="Unassembled WGS sequence"/>
</dbReference>
<organism evidence="1 2">
    <name type="scientific">Aduncisulcus paluster</name>
    <dbReference type="NCBI Taxonomy" id="2918883"/>
    <lineage>
        <taxon>Eukaryota</taxon>
        <taxon>Metamonada</taxon>
        <taxon>Carpediemonas-like organisms</taxon>
        <taxon>Aduncisulcus</taxon>
    </lineage>
</organism>
<proteinExistence type="predicted"/>